<evidence type="ECO:0000256" key="2">
    <source>
        <dbReference type="SAM" id="Phobius"/>
    </source>
</evidence>
<keyword evidence="2" id="KW-1133">Transmembrane helix</keyword>
<reference evidence="4 5" key="1">
    <citation type="submission" date="2016-08" db="EMBL/GenBank/DDBJ databases">
        <authorList>
            <person name="Seilhamer J.J."/>
        </authorList>
    </citation>
    <scope>NUCLEOTIDE SEQUENCE [LARGE SCALE GENOMIC DNA]</scope>
    <source>
        <strain evidence="4 5">P1-7</strain>
    </source>
</reference>
<feature type="transmembrane region" description="Helical" evidence="2">
    <location>
        <begin position="493"/>
        <end position="516"/>
    </location>
</feature>
<dbReference type="RefSeq" id="WP_092575127.1">
    <property type="nucleotide sequence ID" value="NZ_FMAF01000013.1"/>
</dbReference>
<name>A0A1C3WMH7_9HYPH</name>
<evidence type="ECO:0000313" key="5">
    <source>
        <dbReference type="Proteomes" id="UP000199205"/>
    </source>
</evidence>
<keyword evidence="2" id="KW-0472">Membrane</keyword>
<dbReference type="Pfam" id="PF10145">
    <property type="entry name" value="PhageMin_Tail"/>
    <property type="match status" value="1"/>
</dbReference>
<protein>
    <submittedName>
        <fullName evidence="4">Phage tail tape measure protein, TP901 family, core region</fullName>
    </submittedName>
</protein>
<sequence>MTTLQSTLRVSLLDDVTARAKHITNALNGLRAQQRATFAPIRSMVGQAVAFGAGYLGVREGLRATAGEAIKFESAFADVKKVVDASSEQFENMRRNIRRMSGEIPMSANNIAALYAAAGESGIATQDLQGFAEMASRVGIAFDITAEKAGSSLAKLKTQFGLTVAETGDLADVMNHLSNNMASKASEITDFMLRVGALGKIAGFTKEQVAGIGSAMIAAGAEPEVAATAMQNVTKALTRGASAKKGQRDAAARLGLDLPQIAKQMQKDAPGALKKVLATIAKAPKDQQISIVSDFFGDEAKAFIPLLGNVKLLDDALASVSDRTKYAGSAMNEYKQRASTTGNTLELLGNKVSNIFWEVGDGMLPTIREGAQAISDVLDTLGSRATIFDQIKVGAQGFAKGFGYDGGIRELVNDVSDLMLGPVDPNAGENLGRFFMKAKEWGSSIRELTDAIRENPIAKFFAGMSGYGFKLMLWGAGFAFLAGTVRKLASAMFLLSGASTLLGALKTVGSIAALVGGGTATAGGVAATAATGAAAGGAATGLLGGWSAMLKGFARLGILGMAGAGAWELGKQSYTGDTFYKQGKAWLPGPDDALHTIGSYLKSFVTTENGPASAGVYAQTAMDSARSARAAGFGGSTTETLPGKTADDLELITARIDASSIAEMVRPSGTQDVRVVNQQPPNVTVHAPISITGVSDPQAAASAIVGQLGAAIKNAADAQFSD</sequence>
<keyword evidence="1" id="KW-1188">Viral release from host cell</keyword>
<evidence type="ECO:0000313" key="4">
    <source>
        <dbReference type="EMBL" id="SCB41191.1"/>
    </source>
</evidence>
<dbReference type="AlphaFoldDB" id="A0A1C3WMH7"/>
<keyword evidence="2" id="KW-0812">Transmembrane</keyword>
<organism evidence="4 5">
    <name type="scientific">Rhizobium lusitanum</name>
    <dbReference type="NCBI Taxonomy" id="293958"/>
    <lineage>
        <taxon>Bacteria</taxon>
        <taxon>Pseudomonadati</taxon>
        <taxon>Pseudomonadota</taxon>
        <taxon>Alphaproteobacteria</taxon>
        <taxon>Hyphomicrobiales</taxon>
        <taxon>Rhizobiaceae</taxon>
        <taxon>Rhizobium/Agrobacterium group</taxon>
        <taxon>Rhizobium</taxon>
    </lineage>
</organism>
<dbReference type="EMBL" id="FMAF01000013">
    <property type="protein sequence ID" value="SCB41191.1"/>
    <property type="molecule type" value="Genomic_DNA"/>
</dbReference>
<gene>
    <name evidence="4" type="ORF">GA0061101_113126</name>
</gene>
<evidence type="ECO:0000259" key="3">
    <source>
        <dbReference type="Pfam" id="PF10145"/>
    </source>
</evidence>
<feature type="domain" description="Phage tail tape measure protein" evidence="3">
    <location>
        <begin position="95"/>
        <end position="297"/>
    </location>
</feature>
<dbReference type="InterPro" id="IPR010090">
    <property type="entry name" value="Phage_tape_meas"/>
</dbReference>
<feature type="transmembrane region" description="Helical" evidence="2">
    <location>
        <begin position="522"/>
        <end position="546"/>
    </location>
</feature>
<accession>A0A1C3WMH7</accession>
<dbReference type="PANTHER" id="PTHR37813">
    <property type="entry name" value="FELS-2 PROPHAGE PROTEIN"/>
    <property type="match status" value="1"/>
</dbReference>
<dbReference type="OrthoDB" id="8429573at2"/>
<feature type="transmembrane region" description="Helical" evidence="2">
    <location>
        <begin position="460"/>
        <end position="481"/>
    </location>
</feature>
<proteinExistence type="predicted"/>
<dbReference type="Proteomes" id="UP000199205">
    <property type="component" value="Unassembled WGS sequence"/>
</dbReference>
<dbReference type="NCBIfam" id="TIGR01760">
    <property type="entry name" value="tape_meas_TP901"/>
    <property type="match status" value="1"/>
</dbReference>
<dbReference type="PANTHER" id="PTHR37813:SF1">
    <property type="entry name" value="FELS-2 PROPHAGE PROTEIN"/>
    <property type="match status" value="1"/>
</dbReference>
<evidence type="ECO:0000256" key="1">
    <source>
        <dbReference type="ARBA" id="ARBA00022612"/>
    </source>
</evidence>